<sequence length="101" mass="11544">MQDYTRDNHTPKDNIVKFSFVLSGSNAAVERVYSLMNSTWTNSRNKLDIKTLEATLIIKTCFNNKSYEVFYDQILGNKSLLKQIHGSANYVVKSTEETLDS</sequence>
<evidence type="ECO:0000313" key="2">
    <source>
        <dbReference type="Proteomes" id="UP000478052"/>
    </source>
</evidence>
<name>A0A6G0Y4B8_APHCR</name>
<comment type="caution">
    <text evidence="1">The sequence shown here is derived from an EMBL/GenBank/DDBJ whole genome shotgun (WGS) entry which is preliminary data.</text>
</comment>
<dbReference type="EMBL" id="VUJU01006320">
    <property type="protein sequence ID" value="KAF0748864.1"/>
    <property type="molecule type" value="Genomic_DNA"/>
</dbReference>
<organism evidence="1 2">
    <name type="scientific">Aphis craccivora</name>
    <name type="common">Cowpea aphid</name>
    <dbReference type="NCBI Taxonomy" id="307492"/>
    <lineage>
        <taxon>Eukaryota</taxon>
        <taxon>Metazoa</taxon>
        <taxon>Ecdysozoa</taxon>
        <taxon>Arthropoda</taxon>
        <taxon>Hexapoda</taxon>
        <taxon>Insecta</taxon>
        <taxon>Pterygota</taxon>
        <taxon>Neoptera</taxon>
        <taxon>Paraneoptera</taxon>
        <taxon>Hemiptera</taxon>
        <taxon>Sternorrhyncha</taxon>
        <taxon>Aphidomorpha</taxon>
        <taxon>Aphidoidea</taxon>
        <taxon>Aphididae</taxon>
        <taxon>Aphidini</taxon>
        <taxon>Aphis</taxon>
        <taxon>Aphis</taxon>
    </lineage>
</organism>
<evidence type="ECO:0000313" key="1">
    <source>
        <dbReference type="EMBL" id="KAF0748864.1"/>
    </source>
</evidence>
<dbReference type="OrthoDB" id="6608707at2759"/>
<keyword evidence="2" id="KW-1185">Reference proteome</keyword>
<dbReference type="AlphaFoldDB" id="A0A6G0Y4B8"/>
<reference evidence="1 2" key="1">
    <citation type="submission" date="2019-08" db="EMBL/GenBank/DDBJ databases">
        <title>Whole genome of Aphis craccivora.</title>
        <authorList>
            <person name="Voronova N.V."/>
            <person name="Shulinski R.S."/>
            <person name="Bandarenka Y.V."/>
            <person name="Zhorov D.G."/>
            <person name="Warner D."/>
        </authorList>
    </citation>
    <scope>NUCLEOTIDE SEQUENCE [LARGE SCALE GENOMIC DNA]</scope>
    <source>
        <strain evidence="1">180601</strain>
        <tissue evidence="1">Whole Body</tissue>
    </source>
</reference>
<protein>
    <submittedName>
        <fullName evidence="1">Dimer Tnp hAT domain-containing protein</fullName>
    </submittedName>
</protein>
<accession>A0A6G0Y4B8</accession>
<proteinExistence type="predicted"/>
<dbReference type="Proteomes" id="UP000478052">
    <property type="component" value="Unassembled WGS sequence"/>
</dbReference>
<gene>
    <name evidence="1" type="ORF">FWK35_00030013</name>
</gene>